<feature type="domain" description="CCHC-type" evidence="3">
    <location>
        <begin position="89"/>
        <end position="104"/>
    </location>
</feature>
<proteinExistence type="predicted"/>
<accession>A0ABQ4WSP6</accession>
<dbReference type="PANTHER" id="PTHR47592:SF27">
    <property type="entry name" value="OS08G0421700 PROTEIN"/>
    <property type="match status" value="1"/>
</dbReference>
<dbReference type="PANTHER" id="PTHR47592">
    <property type="entry name" value="PBF68 PROTEIN"/>
    <property type="match status" value="1"/>
</dbReference>
<dbReference type="Proteomes" id="UP001151760">
    <property type="component" value="Unassembled WGS sequence"/>
</dbReference>
<gene>
    <name evidence="4" type="ORF">Tco_0629249</name>
</gene>
<dbReference type="InterPro" id="IPR036875">
    <property type="entry name" value="Znf_CCHC_sf"/>
</dbReference>
<protein>
    <submittedName>
        <fullName evidence="4">Zinc finger, CCHC-type containing protein</fullName>
    </submittedName>
</protein>
<sequence length="337" mass="37510">MHSLGKTVNELHAMLKLHEQTLPKNNAPALHAIRAGKVQKGNNKHKKQQPQMAARGQNQGKGKNKLAYAPKPKIPPPPKREDPAKDSICHECGETGHWKRNCPQYLAELLKKKKNAASGAGGSGIFTIELNTFLNRSWIYDTGCGTHICNTTQGLRASRKLKPGALSLYVGNGQREAVEAIGVFHLSLPSGLVIVLNNCHYAPSITRGVILVSCLYEDGFVNCFVNNTIQVSRNNMVYFSAIQRDGIFEIYLSSSYTIDSSIYAISNKRSKIDLDSTLLWHCGLGHISKKCIEKLQHDGLLNSTDLRAFEKCVSCMSRRWQENLTHIKWKGPKTYLD</sequence>
<reference evidence="4" key="2">
    <citation type="submission" date="2022-01" db="EMBL/GenBank/DDBJ databases">
        <authorList>
            <person name="Yamashiro T."/>
            <person name="Shiraishi A."/>
            <person name="Satake H."/>
            <person name="Nakayama K."/>
        </authorList>
    </citation>
    <scope>NUCLEOTIDE SEQUENCE</scope>
</reference>
<dbReference type="Gene3D" id="4.10.60.10">
    <property type="entry name" value="Zinc finger, CCHC-type"/>
    <property type="match status" value="1"/>
</dbReference>
<dbReference type="InterPro" id="IPR001878">
    <property type="entry name" value="Znf_CCHC"/>
</dbReference>
<evidence type="ECO:0000259" key="3">
    <source>
        <dbReference type="PROSITE" id="PS50158"/>
    </source>
</evidence>
<dbReference type="InterPro" id="IPR054722">
    <property type="entry name" value="PolX-like_BBD"/>
</dbReference>
<dbReference type="InterPro" id="IPR025724">
    <property type="entry name" value="GAG-pre-integrase_dom"/>
</dbReference>
<keyword evidence="1" id="KW-0863">Zinc-finger</keyword>
<dbReference type="PROSITE" id="PS50158">
    <property type="entry name" value="ZF_CCHC"/>
    <property type="match status" value="1"/>
</dbReference>
<name>A0ABQ4WSP6_9ASTR</name>
<evidence type="ECO:0000313" key="5">
    <source>
        <dbReference type="Proteomes" id="UP001151760"/>
    </source>
</evidence>
<dbReference type="EMBL" id="BQNB010008899">
    <property type="protein sequence ID" value="GJS55887.1"/>
    <property type="molecule type" value="Genomic_DNA"/>
</dbReference>
<evidence type="ECO:0000313" key="4">
    <source>
        <dbReference type="EMBL" id="GJS55887.1"/>
    </source>
</evidence>
<feature type="region of interest" description="Disordered" evidence="2">
    <location>
        <begin position="37"/>
        <end position="85"/>
    </location>
</feature>
<keyword evidence="1" id="KW-0862">Zinc</keyword>
<evidence type="ECO:0000256" key="1">
    <source>
        <dbReference type="PROSITE-ProRule" id="PRU00047"/>
    </source>
</evidence>
<organism evidence="4 5">
    <name type="scientific">Tanacetum coccineum</name>
    <dbReference type="NCBI Taxonomy" id="301880"/>
    <lineage>
        <taxon>Eukaryota</taxon>
        <taxon>Viridiplantae</taxon>
        <taxon>Streptophyta</taxon>
        <taxon>Embryophyta</taxon>
        <taxon>Tracheophyta</taxon>
        <taxon>Spermatophyta</taxon>
        <taxon>Magnoliopsida</taxon>
        <taxon>eudicotyledons</taxon>
        <taxon>Gunneridae</taxon>
        <taxon>Pentapetalae</taxon>
        <taxon>asterids</taxon>
        <taxon>campanulids</taxon>
        <taxon>Asterales</taxon>
        <taxon>Asteraceae</taxon>
        <taxon>Asteroideae</taxon>
        <taxon>Anthemideae</taxon>
        <taxon>Anthemidinae</taxon>
        <taxon>Tanacetum</taxon>
    </lineage>
</organism>
<reference evidence="4" key="1">
    <citation type="journal article" date="2022" name="Int. J. Mol. Sci.">
        <title>Draft Genome of Tanacetum Coccineum: Genomic Comparison of Closely Related Tanacetum-Family Plants.</title>
        <authorList>
            <person name="Yamashiro T."/>
            <person name="Shiraishi A."/>
            <person name="Nakayama K."/>
            <person name="Satake H."/>
        </authorList>
    </citation>
    <scope>NUCLEOTIDE SEQUENCE</scope>
</reference>
<keyword evidence="1" id="KW-0479">Metal-binding</keyword>
<dbReference type="Pfam" id="PF00098">
    <property type="entry name" value="zf-CCHC"/>
    <property type="match status" value="1"/>
</dbReference>
<dbReference type="SMART" id="SM00343">
    <property type="entry name" value="ZnF_C2HC"/>
    <property type="match status" value="1"/>
</dbReference>
<dbReference type="Pfam" id="PF13976">
    <property type="entry name" value="gag_pre-integrs"/>
    <property type="match status" value="1"/>
</dbReference>
<dbReference type="Pfam" id="PF22936">
    <property type="entry name" value="Pol_BBD"/>
    <property type="match status" value="1"/>
</dbReference>
<keyword evidence="5" id="KW-1185">Reference proteome</keyword>
<evidence type="ECO:0000256" key="2">
    <source>
        <dbReference type="SAM" id="MobiDB-lite"/>
    </source>
</evidence>
<dbReference type="SUPFAM" id="SSF57756">
    <property type="entry name" value="Retrovirus zinc finger-like domains"/>
    <property type="match status" value="1"/>
</dbReference>
<comment type="caution">
    <text evidence="4">The sequence shown here is derived from an EMBL/GenBank/DDBJ whole genome shotgun (WGS) entry which is preliminary data.</text>
</comment>